<name>A0AAV0WPL4_9HEMI</name>
<evidence type="ECO:0000256" key="3">
    <source>
        <dbReference type="SAM" id="MobiDB-lite"/>
    </source>
</evidence>
<accession>A0AAV0WPL4</accession>
<evidence type="ECO:0000259" key="4">
    <source>
        <dbReference type="Pfam" id="PF01393"/>
    </source>
</evidence>
<dbReference type="GO" id="GO:0005694">
    <property type="term" value="C:chromosome"/>
    <property type="evidence" value="ECO:0007669"/>
    <property type="project" value="UniProtKB-ARBA"/>
</dbReference>
<proteinExistence type="predicted"/>
<reference evidence="5 6" key="1">
    <citation type="submission" date="2023-01" db="EMBL/GenBank/DDBJ databases">
        <authorList>
            <person name="Whitehead M."/>
        </authorList>
    </citation>
    <scope>NUCLEOTIDE SEQUENCE [LARGE SCALE GENOMIC DNA]</scope>
</reference>
<dbReference type="Proteomes" id="UP001160148">
    <property type="component" value="Unassembled WGS sequence"/>
</dbReference>
<keyword evidence="6" id="KW-1185">Reference proteome</keyword>
<feature type="domain" description="Chromo shadow" evidence="4">
    <location>
        <begin position="256"/>
        <end position="305"/>
    </location>
</feature>
<dbReference type="SUPFAM" id="SSF54160">
    <property type="entry name" value="Chromo domain-like"/>
    <property type="match status" value="1"/>
</dbReference>
<sequence>MSDSDNNYGSDDDSWCFSIGAASDISEPRLISADDDFLNPSLSTSSGRSSRSSSVGPAESITTDDDTSDTSTPLDETEYEMDDIGNDEVIVLSDDNDIIVLSDGDNNDIIVLSDDDDTVGTVAHSQPPTTSNGPMSTLSASRPKTSKCKEEETAACSQPSPTSNGLMSTLSASRPKTSKRMEEETATCSQPSPRFNRPMSMLSTFSSTTSTCTEDETVTVSSESNGEENFSSSSVKNYLPPCLSSHKLCFDNGIEVDRILGAIIHNRQLLFRVRWRNDKNGGTDYVDAFEMHERCPHMSLQYYDEIYKNKNTDKADK</sequence>
<feature type="compositionally biased region" description="Low complexity" evidence="3">
    <location>
        <begin position="41"/>
        <end position="54"/>
    </location>
</feature>
<dbReference type="EMBL" id="CARXXK010000002">
    <property type="protein sequence ID" value="CAI6358020.1"/>
    <property type="molecule type" value="Genomic_DNA"/>
</dbReference>
<comment type="caution">
    <text evidence="5">The sequence shown here is derived from an EMBL/GenBank/DDBJ whole genome shotgun (WGS) entry which is preliminary data.</text>
</comment>
<gene>
    <name evidence="5" type="ORF">MEUPH1_LOCUS13580</name>
</gene>
<evidence type="ECO:0000313" key="5">
    <source>
        <dbReference type="EMBL" id="CAI6358020.1"/>
    </source>
</evidence>
<organism evidence="5 6">
    <name type="scientific">Macrosiphum euphorbiae</name>
    <name type="common">potato aphid</name>
    <dbReference type="NCBI Taxonomy" id="13131"/>
    <lineage>
        <taxon>Eukaryota</taxon>
        <taxon>Metazoa</taxon>
        <taxon>Ecdysozoa</taxon>
        <taxon>Arthropoda</taxon>
        <taxon>Hexapoda</taxon>
        <taxon>Insecta</taxon>
        <taxon>Pterygota</taxon>
        <taxon>Neoptera</taxon>
        <taxon>Paraneoptera</taxon>
        <taxon>Hemiptera</taxon>
        <taxon>Sternorrhyncha</taxon>
        <taxon>Aphidomorpha</taxon>
        <taxon>Aphidoidea</taxon>
        <taxon>Aphididae</taxon>
        <taxon>Macrosiphini</taxon>
        <taxon>Macrosiphum</taxon>
    </lineage>
</organism>
<evidence type="ECO:0000313" key="6">
    <source>
        <dbReference type="Proteomes" id="UP001160148"/>
    </source>
</evidence>
<dbReference type="InterPro" id="IPR008251">
    <property type="entry name" value="Chromo_shadow_dom"/>
</dbReference>
<comment type="subcellular location">
    <subcellularLocation>
        <location evidence="1">Nucleus</location>
    </subcellularLocation>
</comment>
<evidence type="ECO:0000256" key="2">
    <source>
        <dbReference type="ARBA" id="ARBA00023242"/>
    </source>
</evidence>
<feature type="compositionally biased region" description="Polar residues" evidence="3">
    <location>
        <begin position="123"/>
        <end position="143"/>
    </location>
</feature>
<feature type="region of interest" description="Disordered" evidence="3">
    <location>
        <begin position="34"/>
        <end position="82"/>
    </location>
</feature>
<keyword evidence="2" id="KW-0539">Nucleus</keyword>
<protein>
    <recommendedName>
        <fullName evidence="4">Chromo shadow domain-containing protein</fullName>
    </recommendedName>
</protein>
<evidence type="ECO:0000256" key="1">
    <source>
        <dbReference type="ARBA" id="ARBA00004123"/>
    </source>
</evidence>
<dbReference type="InterPro" id="IPR016197">
    <property type="entry name" value="Chromo-like_dom_sf"/>
</dbReference>
<dbReference type="GO" id="GO:0005634">
    <property type="term" value="C:nucleus"/>
    <property type="evidence" value="ECO:0007669"/>
    <property type="project" value="UniProtKB-SubCell"/>
</dbReference>
<feature type="compositionally biased region" description="Polar residues" evidence="3">
    <location>
        <begin position="155"/>
        <end position="175"/>
    </location>
</feature>
<feature type="region of interest" description="Disordered" evidence="3">
    <location>
        <begin position="120"/>
        <end position="198"/>
    </location>
</feature>
<dbReference type="Pfam" id="PF01393">
    <property type="entry name" value="Chromo_shadow"/>
    <property type="match status" value="1"/>
</dbReference>
<dbReference type="AlphaFoldDB" id="A0AAV0WPL4"/>
<dbReference type="Gene3D" id="2.40.50.40">
    <property type="match status" value="1"/>
</dbReference>
<dbReference type="CDD" id="cd00034">
    <property type="entry name" value="CSD"/>
    <property type="match status" value="1"/>
</dbReference>